<protein>
    <submittedName>
        <fullName evidence="7">Tubulin glycylase 3A</fullName>
    </submittedName>
</protein>
<evidence type="ECO:0000256" key="5">
    <source>
        <dbReference type="ARBA" id="ARBA00022840"/>
    </source>
</evidence>
<evidence type="ECO:0000256" key="4">
    <source>
        <dbReference type="ARBA" id="ARBA00022741"/>
    </source>
</evidence>
<dbReference type="STRING" id="66420.A0A194PS98"/>
<keyword evidence="2" id="KW-0963">Cytoplasm</keyword>
<dbReference type="GO" id="GO:0070736">
    <property type="term" value="F:protein-glycine ligase activity, initiating"/>
    <property type="evidence" value="ECO:0007669"/>
    <property type="project" value="TreeGrafter"/>
</dbReference>
<dbReference type="GO" id="GO:0015630">
    <property type="term" value="C:microtubule cytoskeleton"/>
    <property type="evidence" value="ECO:0007669"/>
    <property type="project" value="TreeGrafter"/>
</dbReference>
<keyword evidence="5" id="KW-0067">ATP-binding</keyword>
<dbReference type="GO" id="GO:0060271">
    <property type="term" value="P:cilium assembly"/>
    <property type="evidence" value="ECO:0007669"/>
    <property type="project" value="TreeGrafter"/>
</dbReference>
<gene>
    <name evidence="7" type="ORF">RR46_13165</name>
</gene>
<dbReference type="GO" id="GO:0005524">
    <property type="term" value="F:ATP binding"/>
    <property type="evidence" value="ECO:0007669"/>
    <property type="project" value="UniProtKB-KW"/>
</dbReference>
<dbReference type="InterPro" id="IPR004344">
    <property type="entry name" value="TTL/TTLL_fam"/>
</dbReference>
<dbReference type="Gene3D" id="3.30.470.20">
    <property type="entry name" value="ATP-grasp fold, B domain"/>
    <property type="match status" value="1"/>
</dbReference>
<dbReference type="InterPro" id="IPR013815">
    <property type="entry name" value="ATP_grasp_subdomain_1"/>
</dbReference>
<accession>A0A194PS98</accession>
<evidence type="ECO:0000256" key="3">
    <source>
        <dbReference type="ARBA" id="ARBA00022598"/>
    </source>
</evidence>
<dbReference type="InterPro" id="IPR051437">
    <property type="entry name" value="TTLL_monoglycylase"/>
</dbReference>
<evidence type="ECO:0000313" key="7">
    <source>
        <dbReference type="EMBL" id="KPI94000.1"/>
    </source>
</evidence>
<keyword evidence="4" id="KW-0547">Nucleotide-binding</keyword>
<evidence type="ECO:0000256" key="1">
    <source>
        <dbReference type="ARBA" id="ARBA00004496"/>
    </source>
</evidence>
<evidence type="ECO:0000256" key="6">
    <source>
        <dbReference type="SAM" id="MobiDB-lite"/>
    </source>
</evidence>
<dbReference type="GO" id="GO:0003341">
    <property type="term" value="P:cilium movement"/>
    <property type="evidence" value="ECO:0007669"/>
    <property type="project" value="TreeGrafter"/>
</dbReference>
<dbReference type="SUPFAM" id="SSF56059">
    <property type="entry name" value="Glutathione synthetase ATP-binding domain-like"/>
    <property type="match status" value="1"/>
</dbReference>
<evidence type="ECO:0000313" key="8">
    <source>
        <dbReference type="Proteomes" id="UP000053268"/>
    </source>
</evidence>
<dbReference type="EMBL" id="KQ459601">
    <property type="protein sequence ID" value="KPI94000.1"/>
    <property type="molecule type" value="Genomic_DNA"/>
</dbReference>
<sequence>MRVRSCWQKLVSYKNVITSRQIERRASKALASIAKYWPQLDIDGVLNIWIVKPGNKCRGKGIQLMNNIKDIIGLLNIPAQKNRYVVQKYIENPLIIYNTKFDIRQWFLITNCQPLTIWIYKQIGKSELWDSKIYPGIKQCLIGAMLACQESMDKRQNSFELYGADFMLTEDFTPWLIEINSSPDLAPTTSVTARLCPQCLEDVIKVVLDRRYNADADTGTFELAYKQVIPKAPAYLGLSLCINGRRLHKKQLKEHRHHHRSVTPLAPRTQIGDVVEDALQPVPPEYSGPIITDFLTWLNPYDSLPTNKDGILLGPKDSLTVRQAVTVIKANNALKSGLKNRKTSALSSRIRGRREKNQESRRRVVRHSCCRPDDDQEAKLSRKYRTESARKLDKPKIDMSVGNKRCYIDPVEWERETASILRSTISVQNKLAARTENLAPLRQTKSGLVGVNQKSLKLTKLC</sequence>
<evidence type="ECO:0000256" key="2">
    <source>
        <dbReference type="ARBA" id="ARBA00022490"/>
    </source>
</evidence>
<comment type="subcellular location">
    <subcellularLocation>
        <location evidence="1">Cytoplasm</location>
    </subcellularLocation>
</comment>
<reference evidence="7 8" key="1">
    <citation type="journal article" date="2015" name="Nat. Commun.">
        <title>Outbred genome sequencing and CRISPR/Cas9 gene editing in butterflies.</title>
        <authorList>
            <person name="Li X."/>
            <person name="Fan D."/>
            <person name="Zhang W."/>
            <person name="Liu G."/>
            <person name="Zhang L."/>
            <person name="Zhao L."/>
            <person name="Fang X."/>
            <person name="Chen L."/>
            <person name="Dong Y."/>
            <person name="Chen Y."/>
            <person name="Ding Y."/>
            <person name="Zhao R."/>
            <person name="Feng M."/>
            <person name="Zhu Y."/>
            <person name="Feng Y."/>
            <person name="Jiang X."/>
            <person name="Zhu D."/>
            <person name="Xiang H."/>
            <person name="Feng X."/>
            <person name="Li S."/>
            <person name="Wang J."/>
            <person name="Zhang G."/>
            <person name="Kronforst M.R."/>
            <person name="Wang W."/>
        </authorList>
    </citation>
    <scope>NUCLEOTIDE SEQUENCE [LARGE SCALE GENOMIC DNA]</scope>
    <source>
        <strain evidence="7">Ya'a_city_454_Px</strain>
        <tissue evidence="7">Whole body</tissue>
    </source>
</reference>
<dbReference type="Gene3D" id="3.30.1490.20">
    <property type="entry name" value="ATP-grasp fold, A domain"/>
    <property type="match status" value="1"/>
</dbReference>
<dbReference type="PROSITE" id="PS51221">
    <property type="entry name" value="TTL"/>
    <property type="match status" value="1"/>
</dbReference>
<keyword evidence="8" id="KW-1185">Reference proteome</keyword>
<proteinExistence type="predicted"/>
<feature type="region of interest" description="Disordered" evidence="6">
    <location>
        <begin position="339"/>
        <end position="382"/>
    </location>
</feature>
<dbReference type="AlphaFoldDB" id="A0A194PS98"/>
<dbReference type="PANTHER" id="PTHR45870">
    <property type="entry name" value="TUBULIN MONOGLYCYLASE TTLL3"/>
    <property type="match status" value="1"/>
</dbReference>
<dbReference type="Proteomes" id="UP000053268">
    <property type="component" value="Unassembled WGS sequence"/>
</dbReference>
<organism evidence="7 8">
    <name type="scientific">Papilio xuthus</name>
    <name type="common">Asian swallowtail butterfly</name>
    <dbReference type="NCBI Taxonomy" id="66420"/>
    <lineage>
        <taxon>Eukaryota</taxon>
        <taxon>Metazoa</taxon>
        <taxon>Ecdysozoa</taxon>
        <taxon>Arthropoda</taxon>
        <taxon>Hexapoda</taxon>
        <taxon>Insecta</taxon>
        <taxon>Pterygota</taxon>
        <taxon>Neoptera</taxon>
        <taxon>Endopterygota</taxon>
        <taxon>Lepidoptera</taxon>
        <taxon>Glossata</taxon>
        <taxon>Ditrysia</taxon>
        <taxon>Papilionoidea</taxon>
        <taxon>Papilionidae</taxon>
        <taxon>Papilioninae</taxon>
        <taxon>Papilio</taxon>
    </lineage>
</organism>
<dbReference type="Pfam" id="PF03133">
    <property type="entry name" value="TTL"/>
    <property type="match status" value="1"/>
</dbReference>
<keyword evidence="3" id="KW-0436">Ligase</keyword>
<name>A0A194PS98_PAPXU</name>
<feature type="compositionally biased region" description="Basic and acidic residues" evidence="6">
    <location>
        <begin position="370"/>
        <end position="382"/>
    </location>
</feature>
<dbReference type="PANTHER" id="PTHR45870:SF2">
    <property type="entry name" value="TUBULIN MONOGLYCYLASE TTLL3"/>
    <property type="match status" value="1"/>
</dbReference>
<dbReference type="GO" id="GO:0005930">
    <property type="term" value="C:axoneme"/>
    <property type="evidence" value="ECO:0007669"/>
    <property type="project" value="TreeGrafter"/>
</dbReference>